<sequence length="111" mass="12883">MKLMKNKNAKRMRGRSWPLYDDWVLIFGKDRTTGEFAQGLEEMIDDNSVVRDVPKDANVEAQPTEGMDNVSYSQSVTQGREEVNVTHIHVIQKKKSYHSKRFNGYKSFPNM</sequence>
<dbReference type="PANTHER" id="PTHR46250:SF15">
    <property type="entry name" value="OS01G0523800 PROTEIN"/>
    <property type="match status" value="1"/>
</dbReference>
<evidence type="ECO:0000313" key="1">
    <source>
        <dbReference type="EMBL" id="CAK9183333.1"/>
    </source>
</evidence>
<reference evidence="1 2" key="1">
    <citation type="submission" date="2024-02" db="EMBL/GenBank/DDBJ databases">
        <authorList>
            <person name="Vignale AGUSTIN F."/>
            <person name="Sosa J E."/>
            <person name="Modenutti C."/>
        </authorList>
    </citation>
    <scope>NUCLEOTIDE SEQUENCE [LARGE SCALE GENOMIC DNA]</scope>
</reference>
<proteinExistence type="predicted"/>
<dbReference type="PANTHER" id="PTHR46250">
    <property type="entry name" value="MYB/SANT-LIKE DNA-BINDING DOMAIN PROTEIN-RELATED"/>
    <property type="match status" value="1"/>
</dbReference>
<protein>
    <recommendedName>
        <fullName evidence="3">Transposase</fullName>
    </recommendedName>
</protein>
<dbReference type="Proteomes" id="UP001642360">
    <property type="component" value="Unassembled WGS sequence"/>
</dbReference>
<dbReference type="EMBL" id="CAUOFW020008613">
    <property type="protein sequence ID" value="CAK9183333.1"/>
    <property type="molecule type" value="Genomic_DNA"/>
</dbReference>
<dbReference type="AlphaFoldDB" id="A0ABC8UQJ9"/>
<accession>A0ABC8UQJ9</accession>
<organism evidence="1 2">
    <name type="scientific">Ilex paraguariensis</name>
    <name type="common">yerba mate</name>
    <dbReference type="NCBI Taxonomy" id="185542"/>
    <lineage>
        <taxon>Eukaryota</taxon>
        <taxon>Viridiplantae</taxon>
        <taxon>Streptophyta</taxon>
        <taxon>Embryophyta</taxon>
        <taxon>Tracheophyta</taxon>
        <taxon>Spermatophyta</taxon>
        <taxon>Magnoliopsida</taxon>
        <taxon>eudicotyledons</taxon>
        <taxon>Gunneridae</taxon>
        <taxon>Pentapetalae</taxon>
        <taxon>asterids</taxon>
        <taxon>campanulids</taxon>
        <taxon>Aquifoliales</taxon>
        <taxon>Aquifoliaceae</taxon>
        <taxon>Ilex</taxon>
    </lineage>
</organism>
<evidence type="ECO:0008006" key="3">
    <source>
        <dbReference type="Google" id="ProtNLM"/>
    </source>
</evidence>
<keyword evidence="2" id="KW-1185">Reference proteome</keyword>
<name>A0ABC8UQJ9_9AQUA</name>
<gene>
    <name evidence="1" type="ORF">ILEXP_LOCUS53596</name>
</gene>
<comment type="caution">
    <text evidence="1">The sequence shown here is derived from an EMBL/GenBank/DDBJ whole genome shotgun (WGS) entry which is preliminary data.</text>
</comment>
<evidence type="ECO:0000313" key="2">
    <source>
        <dbReference type="Proteomes" id="UP001642360"/>
    </source>
</evidence>